<sequence>MEAQSKSLSSQIAYVSYGFAVTLVVVLATFGWWAASRIDDRAMARQTRSVFAELSELAARIPVEQDSSAIWDDSVVNLRLNNEPWIAENLAEWMSEHFNHDRVYLLNAENNVERAVRNGEQIDEGTYTAELVRIAPFIEDLRQRMARARKGKRTPHRLSRAWAVSIMFRWVPTAPALSASARSCRPAISCSSCPVPST</sequence>
<keyword evidence="1" id="KW-0812">Transmembrane</keyword>
<protein>
    <recommendedName>
        <fullName evidence="2">CHASE4 domain-containing protein</fullName>
    </recommendedName>
</protein>
<dbReference type="Proteomes" id="UP000474802">
    <property type="component" value="Unassembled WGS sequence"/>
</dbReference>
<evidence type="ECO:0000256" key="1">
    <source>
        <dbReference type="SAM" id="Phobius"/>
    </source>
</evidence>
<accession>A0A6M1SH19</accession>
<name>A0A6M1SH19_9HYPH</name>
<dbReference type="Pfam" id="PF05228">
    <property type="entry name" value="CHASE4"/>
    <property type="match status" value="1"/>
</dbReference>
<evidence type="ECO:0000313" key="4">
    <source>
        <dbReference type="Proteomes" id="UP000474802"/>
    </source>
</evidence>
<reference evidence="3 4" key="2">
    <citation type="submission" date="2020-03" db="EMBL/GenBank/DDBJ databases">
        <title>Devosia chinhatensis sp. nov., isolated from a hexachlorocyclohexane (HCH) dump site in India.</title>
        <authorList>
            <person name="Kumar M."/>
            <person name="Lal R."/>
        </authorList>
    </citation>
    <scope>NUCLEOTIDE SEQUENCE [LARGE SCALE GENOMIC DNA]</scope>
    <source>
        <strain evidence="3 4">H239</strain>
    </source>
</reference>
<organism evidence="3 4">
    <name type="scientific">Devosia aurantiaca</name>
    <dbReference type="NCBI Taxonomy" id="2714858"/>
    <lineage>
        <taxon>Bacteria</taxon>
        <taxon>Pseudomonadati</taxon>
        <taxon>Pseudomonadota</taxon>
        <taxon>Alphaproteobacteria</taxon>
        <taxon>Hyphomicrobiales</taxon>
        <taxon>Devosiaceae</taxon>
        <taxon>Devosia</taxon>
    </lineage>
</organism>
<keyword evidence="1" id="KW-0472">Membrane</keyword>
<keyword evidence="4" id="KW-1185">Reference proteome</keyword>
<reference evidence="3 4" key="1">
    <citation type="submission" date="2020-02" db="EMBL/GenBank/DDBJ databases">
        <authorList>
            <person name="Khan S.A."/>
            <person name="Jeon C.O."/>
            <person name="Chun B.H."/>
        </authorList>
    </citation>
    <scope>NUCLEOTIDE SEQUENCE [LARGE SCALE GENOMIC DNA]</scope>
    <source>
        <strain evidence="3 4">H239</strain>
    </source>
</reference>
<feature type="transmembrane region" description="Helical" evidence="1">
    <location>
        <begin position="12"/>
        <end position="35"/>
    </location>
</feature>
<keyword evidence="1" id="KW-1133">Transmembrane helix</keyword>
<dbReference type="AlphaFoldDB" id="A0A6M1SH19"/>
<evidence type="ECO:0000313" key="3">
    <source>
        <dbReference type="EMBL" id="NGP16498.1"/>
    </source>
</evidence>
<dbReference type="EMBL" id="JAALFG010000001">
    <property type="protein sequence ID" value="NGP16498.1"/>
    <property type="molecule type" value="Genomic_DNA"/>
</dbReference>
<feature type="domain" description="CHASE4" evidence="2">
    <location>
        <begin position="66"/>
        <end position="179"/>
    </location>
</feature>
<dbReference type="InterPro" id="IPR007892">
    <property type="entry name" value="CHASE4"/>
</dbReference>
<evidence type="ECO:0000259" key="2">
    <source>
        <dbReference type="Pfam" id="PF05228"/>
    </source>
</evidence>
<dbReference type="RefSeq" id="WP_164532753.1">
    <property type="nucleotide sequence ID" value="NZ_JAALFG010000001.1"/>
</dbReference>
<gene>
    <name evidence="3" type="ORF">G5575_01290</name>
</gene>
<comment type="caution">
    <text evidence="3">The sequence shown here is derived from an EMBL/GenBank/DDBJ whole genome shotgun (WGS) entry which is preliminary data.</text>
</comment>
<proteinExistence type="predicted"/>